<evidence type="ECO:0000256" key="2">
    <source>
        <dbReference type="ARBA" id="ARBA00000625"/>
    </source>
</evidence>
<dbReference type="Gene3D" id="3.30.559.10">
    <property type="entry name" value="Chloramphenicol acetyltransferase-like domain"/>
    <property type="match status" value="1"/>
</dbReference>
<dbReference type="InterPro" id="IPR001242">
    <property type="entry name" value="Condensation_dom"/>
</dbReference>
<evidence type="ECO:0000256" key="9">
    <source>
        <dbReference type="ARBA" id="ARBA00030465"/>
    </source>
</evidence>
<evidence type="ECO:0000256" key="6">
    <source>
        <dbReference type="ARBA" id="ARBA00013449"/>
    </source>
</evidence>
<name>A0ABW9AW68_9BURK</name>
<comment type="catalytic activity">
    <reaction evidence="2">
        <text>2 a mycocerosyl-[mycocerosic acid synthase] + a phenolphthiocerol = a dimycocerosyl phenolphthiocerol + 2 holo-[mycocerosic acid synthase].</text>
        <dbReference type="EC" id="2.3.1.282"/>
    </reaction>
</comment>
<dbReference type="SUPFAM" id="SSF52777">
    <property type="entry name" value="CoA-dependent acyltransferases"/>
    <property type="match status" value="2"/>
</dbReference>
<keyword evidence="8" id="KW-0012">Acyltransferase</keyword>
<proteinExistence type="inferred from homology"/>
<comment type="catalytic activity">
    <reaction evidence="1">
        <text>2 a mycocerosyl-[mycocerosic acid synthase] + a phthiocerol = a dimycocerosyl phthiocerol + 2 holo-[mycocerosic acid synthase].</text>
        <dbReference type="EC" id="2.3.1.282"/>
    </reaction>
</comment>
<protein>
    <recommendedName>
        <fullName evidence="6">Phthiocerol/phthiodiolone dimycocerosyl transferase</fullName>
        <ecNumber evidence="5">2.3.1.282</ecNumber>
    </recommendedName>
    <alternativeName>
        <fullName evidence="11">Acyltransferase PapA5</fullName>
    </alternativeName>
    <alternativeName>
        <fullName evidence="9">Phthiocerol/phthiodiolone O-acyltransferase</fullName>
    </alternativeName>
    <alternativeName>
        <fullName evidence="10">Polyketide synthase-associated protein A5</fullName>
    </alternativeName>
</protein>
<evidence type="ECO:0000256" key="7">
    <source>
        <dbReference type="ARBA" id="ARBA00022679"/>
    </source>
</evidence>
<evidence type="ECO:0000313" key="13">
    <source>
        <dbReference type="EMBL" id="MFM0004827.1"/>
    </source>
</evidence>
<dbReference type="InterPro" id="IPR023213">
    <property type="entry name" value="CAT-like_dom_sf"/>
</dbReference>
<dbReference type="RefSeq" id="WP_408179652.1">
    <property type="nucleotide sequence ID" value="NZ_JAQQEZ010000023.1"/>
</dbReference>
<evidence type="ECO:0000256" key="1">
    <source>
        <dbReference type="ARBA" id="ARBA00000026"/>
    </source>
</evidence>
<dbReference type="InterPro" id="IPR001849">
    <property type="entry name" value="PH_domain"/>
</dbReference>
<dbReference type="EMBL" id="JAQQEZ010000023">
    <property type="protein sequence ID" value="MFM0004827.1"/>
    <property type="molecule type" value="Genomic_DNA"/>
</dbReference>
<dbReference type="Pfam" id="PF00668">
    <property type="entry name" value="Condensation"/>
    <property type="match status" value="1"/>
</dbReference>
<gene>
    <name evidence="13" type="ORF">PQR57_27860</name>
</gene>
<dbReference type="EC" id="2.3.1.282" evidence="5"/>
<accession>A0ABW9AW68</accession>
<dbReference type="PROSITE" id="PS50003">
    <property type="entry name" value="PH_DOMAIN"/>
    <property type="match status" value="1"/>
</dbReference>
<dbReference type="Proteomes" id="UP001629230">
    <property type="component" value="Unassembled WGS sequence"/>
</dbReference>
<dbReference type="Gene3D" id="3.30.559.30">
    <property type="entry name" value="Nonribosomal peptide synthetase, condensation domain"/>
    <property type="match status" value="1"/>
</dbReference>
<evidence type="ECO:0000256" key="11">
    <source>
        <dbReference type="ARBA" id="ARBA00033407"/>
    </source>
</evidence>
<organism evidence="13 14">
    <name type="scientific">Paraburkholderia dipogonis</name>
    <dbReference type="NCBI Taxonomy" id="1211383"/>
    <lineage>
        <taxon>Bacteria</taxon>
        <taxon>Pseudomonadati</taxon>
        <taxon>Pseudomonadota</taxon>
        <taxon>Betaproteobacteria</taxon>
        <taxon>Burkholderiales</taxon>
        <taxon>Burkholderiaceae</taxon>
        <taxon>Paraburkholderia</taxon>
    </lineage>
</organism>
<evidence type="ECO:0000259" key="12">
    <source>
        <dbReference type="PROSITE" id="PS50003"/>
    </source>
</evidence>
<evidence type="ECO:0000256" key="8">
    <source>
        <dbReference type="ARBA" id="ARBA00023315"/>
    </source>
</evidence>
<evidence type="ECO:0000256" key="10">
    <source>
        <dbReference type="ARBA" id="ARBA00032317"/>
    </source>
</evidence>
<reference evidence="13 14" key="1">
    <citation type="journal article" date="2024" name="Chem. Sci.">
        <title>Discovery of megapolipeptins by genome mining of a Burkholderiales bacteria collection.</title>
        <authorList>
            <person name="Paulo B.S."/>
            <person name="Recchia M.J.J."/>
            <person name="Lee S."/>
            <person name="Fergusson C.H."/>
            <person name="Romanowski S.B."/>
            <person name="Hernandez A."/>
            <person name="Krull N."/>
            <person name="Liu D.Y."/>
            <person name="Cavanagh H."/>
            <person name="Bos A."/>
            <person name="Gray C.A."/>
            <person name="Murphy B.T."/>
            <person name="Linington R.G."/>
            <person name="Eustaquio A.S."/>
        </authorList>
    </citation>
    <scope>NUCLEOTIDE SEQUENCE [LARGE SCALE GENOMIC DNA]</scope>
    <source>
        <strain evidence="13 14">RL17-350-BIC-A</strain>
    </source>
</reference>
<keyword evidence="14" id="KW-1185">Reference proteome</keyword>
<dbReference type="InterPro" id="IPR031641">
    <property type="entry name" value="PapA_C"/>
</dbReference>
<evidence type="ECO:0000256" key="5">
    <source>
        <dbReference type="ARBA" id="ARBA00012866"/>
    </source>
</evidence>
<keyword evidence="7" id="KW-0808">Transferase</keyword>
<dbReference type="PANTHER" id="PTHR28037">
    <property type="entry name" value="ALCOHOL O-ACETYLTRANSFERASE 1-RELATED"/>
    <property type="match status" value="1"/>
</dbReference>
<dbReference type="InterPro" id="IPR052058">
    <property type="entry name" value="Alcohol_O-acetyltransferase"/>
</dbReference>
<comment type="caution">
    <text evidence="13">The sequence shown here is derived from an EMBL/GenBank/DDBJ whole genome shotgun (WGS) entry which is preliminary data.</text>
</comment>
<sequence length="401" mass="43688">MEHIFWLLNRSAGNQIVLAAEIEGETTLRAWRQALDALQRRHPLLSTAITLSSNGLPYFEVPSVQEIPLRFAADAMWVERAIATEWLDSQMADELAEPFDTESAPLIRAVLAHCEQRSVVLLVGNHAICDGLSLSLCFRDLLRSLNGEHLEPLPIPKSLDQLCGISTETSQPVPPGEGIQYPRDTPRVHRVKLSADLTERIILRARAEHTTMHGALCSAMVHAGWNASAEWREKSLRIFSPVDVRSVFGIGDDQCGLFLASSSVVIERNASESFWAVARQATQGLNVPGARGAICAQTQGQRKLLNSGLDAVGAVKIRQNALARDIMLTNMGRLRFQTEIGRFKLTSMWGPLALSGYPGDHTVGVATVEGSAHLTLASRSPLPSMLELAEVILIAASKDAG</sequence>
<dbReference type="PANTHER" id="PTHR28037:SF1">
    <property type="entry name" value="ALCOHOL O-ACETYLTRANSFERASE 1-RELATED"/>
    <property type="match status" value="1"/>
</dbReference>
<feature type="domain" description="PH" evidence="12">
    <location>
        <begin position="1"/>
        <end position="40"/>
    </location>
</feature>
<evidence type="ECO:0000313" key="14">
    <source>
        <dbReference type="Proteomes" id="UP001629230"/>
    </source>
</evidence>
<comment type="similarity">
    <text evidence="4">Belongs to the acyltransferase PapA5 family.</text>
</comment>
<comment type="catalytic activity">
    <reaction evidence="3">
        <text>2 a mycocerosyl-[mycocerosic acid synthase] + a phthiodiolone = a dimycocerosyl phthiodiolone + 2 holo-[mycocerosic acid synthase].</text>
        <dbReference type="EC" id="2.3.1.282"/>
    </reaction>
</comment>
<dbReference type="Pfam" id="PF16911">
    <property type="entry name" value="PapA_C"/>
    <property type="match status" value="1"/>
</dbReference>
<evidence type="ECO:0000256" key="4">
    <source>
        <dbReference type="ARBA" id="ARBA00006558"/>
    </source>
</evidence>
<evidence type="ECO:0000256" key="3">
    <source>
        <dbReference type="ARBA" id="ARBA00001907"/>
    </source>
</evidence>